<proteinExistence type="predicted"/>
<reference evidence="7" key="1">
    <citation type="submission" date="2018-06" db="EMBL/GenBank/DDBJ databases">
        <authorList>
            <person name="Zhirakovskaya E."/>
        </authorList>
    </citation>
    <scope>NUCLEOTIDE SEQUENCE</scope>
</reference>
<protein>
    <submittedName>
        <fullName evidence="7">Rod shape-determining protein RodA</fullName>
    </submittedName>
</protein>
<dbReference type="GO" id="GO:0015648">
    <property type="term" value="F:lipid-linked peptidoglycan transporter activity"/>
    <property type="evidence" value="ECO:0007669"/>
    <property type="project" value="TreeGrafter"/>
</dbReference>
<dbReference type="GO" id="GO:0008360">
    <property type="term" value="P:regulation of cell shape"/>
    <property type="evidence" value="ECO:0007669"/>
    <property type="project" value="UniProtKB-KW"/>
</dbReference>
<organism evidence="7">
    <name type="scientific">hydrothermal vent metagenome</name>
    <dbReference type="NCBI Taxonomy" id="652676"/>
    <lineage>
        <taxon>unclassified sequences</taxon>
        <taxon>metagenomes</taxon>
        <taxon>ecological metagenomes</taxon>
    </lineage>
</organism>
<feature type="transmembrane region" description="Helical" evidence="6">
    <location>
        <begin position="166"/>
        <end position="183"/>
    </location>
</feature>
<evidence type="ECO:0000256" key="6">
    <source>
        <dbReference type="SAM" id="Phobius"/>
    </source>
</evidence>
<comment type="subcellular location">
    <subcellularLocation>
        <location evidence="1">Membrane</location>
        <topology evidence="1">Multi-pass membrane protein</topology>
    </subcellularLocation>
</comment>
<evidence type="ECO:0000256" key="4">
    <source>
        <dbReference type="ARBA" id="ARBA00022989"/>
    </source>
</evidence>
<dbReference type="EMBL" id="UOEV01000079">
    <property type="protein sequence ID" value="VAW33037.1"/>
    <property type="molecule type" value="Genomic_DNA"/>
</dbReference>
<dbReference type="PANTHER" id="PTHR30474">
    <property type="entry name" value="CELL CYCLE PROTEIN"/>
    <property type="match status" value="1"/>
</dbReference>
<feature type="transmembrane region" description="Helical" evidence="6">
    <location>
        <begin position="79"/>
        <end position="99"/>
    </location>
</feature>
<name>A0A3B0V559_9ZZZZ</name>
<dbReference type="AlphaFoldDB" id="A0A3B0V559"/>
<feature type="transmembrane region" description="Helical" evidence="6">
    <location>
        <begin position="342"/>
        <end position="364"/>
    </location>
</feature>
<feature type="transmembrane region" description="Helical" evidence="6">
    <location>
        <begin position="50"/>
        <end position="67"/>
    </location>
</feature>
<feature type="transmembrane region" description="Helical" evidence="6">
    <location>
        <begin position="188"/>
        <end position="206"/>
    </location>
</feature>
<dbReference type="Pfam" id="PF01098">
    <property type="entry name" value="FTSW_RODA_SPOVE"/>
    <property type="match status" value="1"/>
</dbReference>
<dbReference type="GO" id="GO:0032153">
    <property type="term" value="C:cell division site"/>
    <property type="evidence" value="ECO:0007669"/>
    <property type="project" value="TreeGrafter"/>
</dbReference>
<accession>A0A3B0V559</accession>
<keyword evidence="5 6" id="KW-0472">Membrane</keyword>
<dbReference type="PANTHER" id="PTHR30474:SF1">
    <property type="entry name" value="PEPTIDOGLYCAN GLYCOSYLTRANSFERASE MRDB"/>
    <property type="match status" value="1"/>
</dbReference>
<feature type="transmembrane region" description="Helical" evidence="6">
    <location>
        <begin position="276"/>
        <end position="297"/>
    </location>
</feature>
<evidence type="ECO:0000313" key="7">
    <source>
        <dbReference type="EMBL" id="VAW33037.1"/>
    </source>
</evidence>
<feature type="transmembrane region" description="Helical" evidence="6">
    <location>
        <begin position="309"/>
        <end position="330"/>
    </location>
</feature>
<evidence type="ECO:0000256" key="3">
    <source>
        <dbReference type="ARBA" id="ARBA00022960"/>
    </source>
</evidence>
<keyword evidence="2 6" id="KW-0812">Transmembrane</keyword>
<keyword evidence="3" id="KW-0133">Cell shape</keyword>
<feature type="transmembrane region" description="Helical" evidence="6">
    <location>
        <begin position="105"/>
        <end position="128"/>
    </location>
</feature>
<dbReference type="InterPro" id="IPR001182">
    <property type="entry name" value="FtsW/RodA"/>
</dbReference>
<keyword evidence="4 6" id="KW-1133">Transmembrane helix</keyword>
<evidence type="ECO:0000256" key="2">
    <source>
        <dbReference type="ARBA" id="ARBA00022692"/>
    </source>
</evidence>
<feature type="transmembrane region" description="Helical" evidence="6">
    <location>
        <begin position="140"/>
        <end position="160"/>
    </location>
</feature>
<dbReference type="GO" id="GO:0051301">
    <property type="term" value="P:cell division"/>
    <property type="evidence" value="ECO:0007669"/>
    <property type="project" value="InterPro"/>
</dbReference>
<feature type="transmembrane region" description="Helical" evidence="6">
    <location>
        <begin position="20"/>
        <end position="44"/>
    </location>
</feature>
<evidence type="ECO:0000256" key="1">
    <source>
        <dbReference type="ARBA" id="ARBA00004141"/>
    </source>
</evidence>
<sequence length="381" mass="41312">MKGRNTSIFSVYSIFRAIDWSLVAPALVLSILGILTMHTFGVGASLAPRQIIWIGVSFVVYVVLAISDLRFIKRTPIIMTGYISVLVVLFLLLVAVHPVMGARSWFILGGLSFQPADIAKLVLIILLAKYLSRRYVEIADWRHIIVSGAYTGLLVLLVLIEPDLGTATILGSIWLGLMLVSGISKKQLAVIGLLLLVGATGLWFGGLKPYQRDRIVSFVNPAANRQGAGYNAYQAMIAVGSGEVFGKGIGYGTQSKLRFLPQYQTDFIFAAYAEEWGFFGVALALALYATLLARLFAIARKASTNFDAFFTLGVAILFLAHIVIHIGINVGLLPVTGTTTPFMSYGGSHIVMEFAALGIVTALARYGRSVPRQQAVLEYEG</sequence>
<evidence type="ECO:0000256" key="5">
    <source>
        <dbReference type="ARBA" id="ARBA00023136"/>
    </source>
</evidence>
<gene>
    <name evidence="7" type="ORF">MNBD_CPR01-552</name>
</gene>
<dbReference type="GO" id="GO:0005886">
    <property type="term" value="C:plasma membrane"/>
    <property type="evidence" value="ECO:0007669"/>
    <property type="project" value="TreeGrafter"/>
</dbReference>